<feature type="compositionally biased region" description="Polar residues" evidence="1">
    <location>
        <begin position="1032"/>
        <end position="1043"/>
    </location>
</feature>
<dbReference type="AlphaFoldDB" id="A0A378IBY3"/>
<gene>
    <name evidence="2" type="ORF">Lbir_1485</name>
    <name evidence="3" type="ORF">NCTC12437_02324</name>
</gene>
<feature type="compositionally biased region" description="Basic and acidic residues" evidence="1">
    <location>
        <begin position="809"/>
        <end position="845"/>
    </location>
</feature>
<dbReference type="Proteomes" id="UP000255066">
    <property type="component" value="Unassembled WGS sequence"/>
</dbReference>
<proteinExistence type="predicted"/>
<feature type="region of interest" description="Disordered" evidence="1">
    <location>
        <begin position="777"/>
        <end position="875"/>
    </location>
</feature>
<dbReference type="EMBL" id="UGNW01000001">
    <property type="protein sequence ID" value="STX32533.1"/>
    <property type="molecule type" value="Genomic_DNA"/>
</dbReference>
<reference evidence="3 5" key="2">
    <citation type="submission" date="2018-06" db="EMBL/GenBank/DDBJ databases">
        <authorList>
            <consortium name="Pathogen Informatics"/>
            <person name="Doyle S."/>
        </authorList>
    </citation>
    <scope>NUCLEOTIDE SEQUENCE [LARGE SCALE GENOMIC DNA]</scope>
    <source>
        <strain evidence="3 5">NCTC12437</strain>
    </source>
</reference>
<dbReference type="Proteomes" id="UP000054735">
    <property type="component" value="Unassembled WGS sequence"/>
</dbReference>
<evidence type="ECO:0000313" key="2">
    <source>
        <dbReference type="EMBL" id="KTC71630.1"/>
    </source>
</evidence>
<evidence type="ECO:0000313" key="5">
    <source>
        <dbReference type="Proteomes" id="UP000255066"/>
    </source>
</evidence>
<protein>
    <submittedName>
        <fullName evidence="3">Uncharacterized protein</fullName>
    </submittedName>
</protein>
<name>A0A378IBY3_9GAMM</name>
<organism evidence="3 5">
    <name type="scientific">Legionella birminghamensis</name>
    <dbReference type="NCBI Taxonomy" id="28083"/>
    <lineage>
        <taxon>Bacteria</taxon>
        <taxon>Pseudomonadati</taxon>
        <taxon>Pseudomonadota</taxon>
        <taxon>Gammaproteobacteria</taxon>
        <taxon>Legionellales</taxon>
        <taxon>Legionellaceae</taxon>
        <taxon>Legionella</taxon>
    </lineage>
</organism>
<reference evidence="2 4" key="1">
    <citation type="submission" date="2015-11" db="EMBL/GenBank/DDBJ databases">
        <title>Genomic analysis of 38 Legionella species identifies large and diverse effector repertoires.</title>
        <authorList>
            <person name="Burstein D."/>
            <person name="Amaro F."/>
            <person name="Zusman T."/>
            <person name="Lifshitz Z."/>
            <person name="Cohen O."/>
            <person name="Gilbert J.A."/>
            <person name="Pupko T."/>
            <person name="Shuman H.A."/>
            <person name="Segal G."/>
        </authorList>
    </citation>
    <scope>NUCLEOTIDE SEQUENCE [LARGE SCALE GENOMIC DNA]</scope>
    <source>
        <strain evidence="2 4">CDC#1407-AL-14</strain>
    </source>
</reference>
<sequence>MHNALDFVNIYQVSNRHKFWIFINIGLRRSCHVCSQYAHYVNNMISYGFFTSFKSAMKEKFNFKDHTISVYLYNDKLRFKLRNRDGQTHHSSNYHLAKWLEDNLSTFPAYSNDSQFLCRYIQHQLRQFCTSNHSKFVQVFDDRRSTEKKVVIGEPYGLLGGVTGGQILQVTCSGLQIAAAVALTPVNPWLASGVWSSGVATLTQAIQDENLSTAKYLSTGVVSASTGLLGGGANILLGQGVTAMLVGGALSKPAGRALEAVVTQQPLPSGEDLLSDVVVGGIANVVGGKTSEYTSKASGFVLGKMINPVSSALNATVSQSLTAASAATSSQITSQVTENVLLEKPLGHNLTPSSLVATALASGAAGGIQAYMQHQERRIKLIVQDEDGNERVIWSGSEQDYEDYDIAKKVEEWQGTMDLDELTERLAEETGEKSSRKRKADDDDSGRAKKAKVEPLVPPEKWDDSLTAVKLVKAERAAGGGINAIAKRMSDILACKFWGGDPANHDNAAKEAMRIQFEKDQDGSSQRHEKRLIRSASRYMEAHRIEHAAKALLVQYESQKPATIQTIKYFNEAPQKDLIVQVYIQKIDNEFKKAGYSSLDGDQKAQLTMICNEHLTKTPTDRQKEAFINAGFAIAGGNFTDDQRGAAYNIFKKAQETAVNVGERRFDGLEVQKKERVHKNRTKVLKCAVGVVEQAAKEVLRGGAGAGVQTDGQQVKLTVGPAKQPDMVPVYTSGEKGQFSQQLEDAVKKTAPTVREQAPLSLIKETVVSPPPLKHLPLPVKRPAAPVNNRNNNLPPNKVARATPATASKVERSKLPVKTETKQKEKDKKGREHWRYTGNKNKKDGQFAAAPHKQMSTSRNGLFSRPGVNLKQGDKSVGVTNSTSYVAPLDISSHVQLELTQTTSVGVAHMTSESGVPAVSATASSRLEVAKMKKARLDLFAVDLNASASDKELGLSAQVSLAQVQTVLETKPVCQKGSCTKVTVVASLHAGSAGIKAGFSNNGNNTKVSAGVGLGLFGASAQVNIEKWTENTGNTGVQSTSGLQDPLIQPRIK</sequence>
<feature type="region of interest" description="Disordered" evidence="1">
    <location>
        <begin position="426"/>
        <end position="459"/>
    </location>
</feature>
<feature type="region of interest" description="Disordered" evidence="1">
    <location>
        <begin position="1032"/>
        <end position="1053"/>
    </location>
</feature>
<keyword evidence="4" id="KW-1185">Reference proteome</keyword>
<dbReference type="EMBL" id="LNXT01000019">
    <property type="protein sequence ID" value="KTC71630.1"/>
    <property type="molecule type" value="Genomic_DNA"/>
</dbReference>
<evidence type="ECO:0000256" key="1">
    <source>
        <dbReference type="SAM" id="MobiDB-lite"/>
    </source>
</evidence>
<feature type="compositionally biased region" description="Basic and acidic residues" evidence="1">
    <location>
        <begin position="426"/>
        <end position="453"/>
    </location>
</feature>
<accession>A0A378IBY3</accession>
<evidence type="ECO:0000313" key="4">
    <source>
        <dbReference type="Proteomes" id="UP000054735"/>
    </source>
</evidence>
<feature type="compositionally biased region" description="Low complexity" evidence="1">
    <location>
        <begin position="777"/>
        <end position="799"/>
    </location>
</feature>
<evidence type="ECO:0000313" key="3">
    <source>
        <dbReference type="EMBL" id="STX32533.1"/>
    </source>
</evidence>